<dbReference type="AlphaFoldDB" id="M3IQ78"/>
<gene>
    <name evidence="1" type="ORF">LEP1GSC150_1478</name>
</gene>
<dbReference type="Proteomes" id="UP000011778">
    <property type="component" value="Unassembled WGS sequence"/>
</dbReference>
<organism evidence="1 2">
    <name type="scientific">Leptospira interrogans serovar Copenhageni str. LT2050</name>
    <dbReference type="NCBI Taxonomy" id="1001598"/>
    <lineage>
        <taxon>Bacteria</taxon>
        <taxon>Pseudomonadati</taxon>
        <taxon>Spirochaetota</taxon>
        <taxon>Spirochaetia</taxon>
        <taxon>Leptospirales</taxon>
        <taxon>Leptospiraceae</taxon>
        <taxon>Leptospira</taxon>
    </lineage>
</organism>
<evidence type="ECO:0000313" key="1">
    <source>
        <dbReference type="EMBL" id="EMG23348.1"/>
    </source>
</evidence>
<reference evidence="1 2" key="1">
    <citation type="submission" date="2013-02" db="EMBL/GenBank/DDBJ databases">
        <authorList>
            <person name="Harkins D.M."/>
            <person name="Durkin A.S."/>
            <person name="Brinkac L.M."/>
            <person name="Haft D.H."/>
            <person name="Selengut J.D."/>
            <person name="Sanka R."/>
            <person name="DePew J."/>
            <person name="Purushe J."/>
            <person name="Tulsiani S.M."/>
            <person name="Graham G.C."/>
            <person name="Burns M.-A."/>
            <person name="Dohnt M.F."/>
            <person name="Smythe L.D."/>
            <person name="McKay D.B."/>
            <person name="Craig S.B."/>
            <person name="Vinetz J.M."/>
            <person name="Sutton G.G."/>
            <person name="Nierman W.C."/>
            <person name="Fouts D.E."/>
        </authorList>
    </citation>
    <scope>NUCLEOTIDE SEQUENCE [LARGE SCALE GENOMIC DNA]</scope>
    <source>
        <strain evidence="1 2">LT2050</strain>
    </source>
</reference>
<name>M3IQ78_LEPIT</name>
<sequence>MVRRIKSWENCFFIHPENDPPEIKKISRVVSQFSYPEDGKF</sequence>
<comment type="caution">
    <text evidence="1">The sequence shown here is derived from an EMBL/GenBank/DDBJ whole genome shotgun (WGS) entry which is preliminary data.</text>
</comment>
<accession>M3IQ78</accession>
<dbReference type="EMBL" id="AFMD02000124">
    <property type="protein sequence ID" value="EMG23348.1"/>
    <property type="molecule type" value="Genomic_DNA"/>
</dbReference>
<evidence type="ECO:0000313" key="2">
    <source>
        <dbReference type="Proteomes" id="UP000011778"/>
    </source>
</evidence>
<proteinExistence type="predicted"/>
<protein>
    <submittedName>
        <fullName evidence="1">Uncharacterized protein</fullName>
    </submittedName>
</protein>